<dbReference type="GO" id="GO:0050218">
    <property type="term" value="F:propionate-CoA ligase activity"/>
    <property type="evidence" value="ECO:0007669"/>
    <property type="project" value="TreeGrafter"/>
</dbReference>
<evidence type="ECO:0000313" key="5">
    <source>
        <dbReference type="EMBL" id="GLP94736.1"/>
    </source>
</evidence>
<dbReference type="PROSITE" id="PS00455">
    <property type="entry name" value="AMP_BINDING"/>
    <property type="match status" value="1"/>
</dbReference>
<dbReference type="Proteomes" id="UP001161422">
    <property type="component" value="Unassembled WGS sequence"/>
</dbReference>
<proteinExistence type="inferred from homology"/>
<keyword evidence="6" id="KW-1185">Reference proteome</keyword>
<dbReference type="CDD" id="cd05967">
    <property type="entry name" value="PrpE"/>
    <property type="match status" value="1"/>
</dbReference>
<name>A0AA37VSL3_9GAMM</name>
<dbReference type="Gene3D" id="3.30.300.30">
    <property type="match status" value="1"/>
</dbReference>
<dbReference type="Pfam" id="PF16177">
    <property type="entry name" value="ACAS_N"/>
    <property type="match status" value="1"/>
</dbReference>
<dbReference type="SUPFAM" id="SSF56801">
    <property type="entry name" value="Acetyl-CoA synthetase-like"/>
    <property type="match status" value="1"/>
</dbReference>
<evidence type="ECO:0000313" key="6">
    <source>
        <dbReference type="Proteomes" id="UP001161422"/>
    </source>
</evidence>
<dbReference type="PANTHER" id="PTHR43347:SF3">
    <property type="entry name" value="ACYL-COA SYNTHETASE SHORT-CHAIN FAMILY MEMBER 3, MITOCHONDRIAL"/>
    <property type="match status" value="1"/>
</dbReference>
<dbReference type="RefSeq" id="WP_095506107.1">
    <property type="nucleotide sequence ID" value="NZ_BSNC01000001.1"/>
</dbReference>
<dbReference type="AlphaFoldDB" id="A0AA37VSL3"/>
<dbReference type="InterPro" id="IPR020845">
    <property type="entry name" value="AMP-binding_CS"/>
</dbReference>
<evidence type="ECO:0000259" key="4">
    <source>
        <dbReference type="Pfam" id="PF16177"/>
    </source>
</evidence>
<feature type="domain" description="Acetyl-coenzyme A synthetase N-terminal" evidence="4">
    <location>
        <begin position="8"/>
        <end position="60"/>
    </location>
</feature>
<dbReference type="InterPro" id="IPR045851">
    <property type="entry name" value="AMP-bd_C_sf"/>
</dbReference>
<protein>
    <submittedName>
        <fullName evidence="5">Propionyl-CoA synthetase PrpE</fullName>
    </submittedName>
</protein>
<dbReference type="InterPro" id="IPR000873">
    <property type="entry name" value="AMP-dep_synth/lig_dom"/>
</dbReference>
<feature type="domain" description="AMP-binding enzyme C-terminal" evidence="3">
    <location>
        <begin position="514"/>
        <end position="591"/>
    </location>
</feature>
<evidence type="ECO:0000259" key="3">
    <source>
        <dbReference type="Pfam" id="PF13193"/>
    </source>
</evidence>
<sequence length="632" mass="69155">MTQLRKVMAEQAASNPQQFWGEAAKAVDWASPYQEVLTQGEQAHDYQWFSGGKLNTCYNAVDRHVELGRGEQAAIYYDSPVTDSRETISYNQLHREVKRLAGALQDLGVTQGDTVVIYMPMIPQTTYAMLACARIGAIHSVVFGGFAAKELATRIDDAKPKIVISASCGVEGAKVLPYKPLLDEALNLSAHSVDACLIYQREQCQAQLQAPRDHDWLDCCERASDADWVALDATHPLYILYTSGTTGTPKGVVRDNGGHAVALTWSMKHIYDVGAGEVFWAASDVGWVVGHSYIVYGPLLVGATTVVYEGKPVGTPNAGAFWRVIQDYSVKSFFTAPTAIRAIKREDPNGDWLSQYDTSSLAVLFLAGERCDPDTLHWAGERLQKPVVDHWWQTETGWSICANMMGSDPMPVKAGSPCLAIPGYQVSVVDESGEPVEPNAQGAVVIKLPLPPGTLTGLWGNPERFYQGYMARYPGYYLSGDAGYMDEDGYLYIMSRLDDIINVAGHRLSTGRFEEVLCSHPAVAEAAVIGVHDNLKGQLPLGLVVLKQGVELSEDALQQELISLVREQVGAVASFKLVSSIPRLPKTRSGKILRATMRKIADNQSYQTPATIEDPSTLQLVEQTLHQMGVKD</sequence>
<evidence type="ECO:0000256" key="1">
    <source>
        <dbReference type="ARBA" id="ARBA00006432"/>
    </source>
</evidence>
<dbReference type="InterPro" id="IPR025110">
    <property type="entry name" value="AMP-bd_C"/>
</dbReference>
<evidence type="ECO:0000259" key="2">
    <source>
        <dbReference type="Pfam" id="PF00501"/>
    </source>
</evidence>
<feature type="domain" description="AMP-dependent synthetase/ligase" evidence="2">
    <location>
        <begin position="72"/>
        <end position="449"/>
    </location>
</feature>
<dbReference type="GO" id="GO:0070013">
    <property type="term" value="C:intracellular organelle lumen"/>
    <property type="evidence" value="ECO:0007669"/>
    <property type="project" value="UniProtKB-ARBA"/>
</dbReference>
<organism evidence="5 6">
    <name type="scientific">Paraferrimonas sedimenticola</name>
    <dbReference type="NCBI Taxonomy" id="375674"/>
    <lineage>
        <taxon>Bacteria</taxon>
        <taxon>Pseudomonadati</taxon>
        <taxon>Pseudomonadota</taxon>
        <taxon>Gammaproteobacteria</taxon>
        <taxon>Alteromonadales</taxon>
        <taxon>Ferrimonadaceae</taxon>
        <taxon>Paraferrimonas</taxon>
    </lineage>
</organism>
<dbReference type="FunFam" id="3.40.50.12780:FF:000011">
    <property type="entry name" value="Acetyl-coenzyme A synthetase 2-like, mitochondrial"/>
    <property type="match status" value="1"/>
</dbReference>
<comment type="similarity">
    <text evidence="1">Belongs to the ATP-dependent AMP-binding enzyme family.</text>
</comment>
<dbReference type="FunFam" id="3.30.300.30:FF:000017">
    <property type="entry name" value="Acyl-CoA synthetase short-chain family member 3"/>
    <property type="match status" value="1"/>
</dbReference>
<dbReference type="PANTHER" id="PTHR43347">
    <property type="entry name" value="ACYL-COA SYNTHETASE"/>
    <property type="match status" value="1"/>
</dbReference>
<dbReference type="Pfam" id="PF13193">
    <property type="entry name" value="AMP-binding_C"/>
    <property type="match status" value="1"/>
</dbReference>
<reference evidence="5" key="1">
    <citation type="journal article" date="2014" name="Int. J. Syst. Evol. Microbiol.">
        <title>Complete genome sequence of Corynebacterium casei LMG S-19264T (=DSM 44701T), isolated from a smear-ripened cheese.</title>
        <authorList>
            <consortium name="US DOE Joint Genome Institute (JGI-PGF)"/>
            <person name="Walter F."/>
            <person name="Albersmeier A."/>
            <person name="Kalinowski J."/>
            <person name="Ruckert C."/>
        </authorList>
    </citation>
    <scope>NUCLEOTIDE SEQUENCE</scope>
    <source>
        <strain evidence="5">NBRC 101628</strain>
    </source>
</reference>
<dbReference type="InterPro" id="IPR032387">
    <property type="entry name" value="ACAS_N"/>
</dbReference>
<accession>A0AA37VSL3</accession>
<comment type="caution">
    <text evidence="5">The sequence shown here is derived from an EMBL/GenBank/DDBJ whole genome shotgun (WGS) entry which is preliminary data.</text>
</comment>
<reference evidence="5" key="2">
    <citation type="submission" date="2023-01" db="EMBL/GenBank/DDBJ databases">
        <title>Draft genome sequence of Paraferrimonas sedimenticola strain NBRC 101628.</title>
        <authorList>
            <person name="Sun Q."/>
            <person name="Mori K."/>
        </authorList>
    </citation>
    <scope>NUCLEOTIDE SEQUENCE</scope>
    <source>
        <strain evidence="5">NBRC 101628</strain>
    </source>
</reference>
<dbReference type="EMBL" id="BSNC01000001">
    <property type="protein sequence ID" value="GLP94736.1"/>
    <property type="molecule type" value="Genomic_DNA"/>
</dbReference>
<dbReference type="NCBIfam" id="NF001208">
    <property type="entry name" value="PRK00174.1"/>
    <property type="match status" value="1"/>
</dbReference>
<dbReference type="Pfam" id="PF00501">
    <property type="entry name" value="AMP-binding"/>
    <property type="match status" value="1"/>
</dbReference>
<dbReference type="InterPro" id="IPR042099">
    <property type="entry name" value="ANL_N_sf"/>
</dbReference>
<gene>
    <name evidence="5" type="primary">prpE</name>
    <name evidence="5" type="ORF">GCM10007895_00420</name>
</gene>
<dbReference type="Gene3D" id="3.40.50.12780">
    <property type="entry name" value="N-terminal domain of ligase-like"/>
    <property type="match status" value="1"/>
</dbReference>